<dbReference type="Pfam" id="PF03372">
    <property type="entry name" value="Exo_endo_phos"/>
    <property type="match status" value="1"/>
</dbReference>
<evidence type="ECO:0000259" key="5">
    <source>
        <dbReference type="Pfam" id="PF03372"/>
    </source>
</evidence>
<comment type="caution">
    <text evidence="6">The sequence shown here is derived from an EMBL/GenBank/DDBJ whole genome shotgun (WGS) entry which is preliminary data.</text>
</comment>
<dbReference type="InterPro" id="IPR004808">
    <property type="entry name" value="AP_endonuc_1"/>
</dbReference>
<dbReference type="PROSITE" id="PS51435">
    <property type="entry name" value="AP_NUCLEASE_F1_4"/>
    <property type="match status" value="1"/>
</dbReference>
<dbReference type="CDD" id="cd09086">
    <property type="entry name" value="ExoIII-like_AP-endo"/>
    <property type="match status" value="1"/>
</dbReference>
<dbReference type="Proteomes" id="UP000722336">
    <property type="component" value="Unassembled WGS sequence"/>
</dbReference>
<evidence type="ECO:0000256" key="1">
    <source>
        <dbReference type="ARBA" id="ARBA00001946"/>
    </source>
</evidence>
<comment type="cofactor">
    <cofactor evidence="1">
        <name>Mg(2+)</name>
        <dbReference type="ChEBI" id="CHEBI:18420"/>
    </cofactor>
</comment>
<proteinExistence type="predicted"/>
<feature type="domain" description="Endonuclease/exonuclease/phosphatase" evidence="5">
    <location>
        <begin position="4"/>
        <end position="253"/>
    </location>
</feature>
<dbReference type="InterPro" id="IPR005135">
    <property type="entry name" value="Endo/exonuclease/phosphatase"/>
</dbReference>
<name>A0ABS6SGU7_9SPHN</name>
<sequence length="262" mass="29492">MRIATYNVNGIKARLPRLLEWLEETKPDVACLQEIKSVTEGFPVREVEEIGYHCLVHGQKAFNGVAILSRKPARLVMTGLPGEDGLESGAEDQARYIEADYEGVRIASIYLPNGNPLPGPKFDYKLRWMERLRKRAAELWDAEIPAVLTGDYNVAPEDRDVFSASAMAGDALIEPESRAAWRAILAQGWLEALRAVHPQDDGLYTFWDYQAGAWPRDAGLRIDHHLLSPTIADRLMNAQVDKEYRGRDRASDHTPVWIDIAD</sequence>
<evidence type="ECO:0000256" key="3">
    <source>
        <dbReference type="ARBA" id="ARBA00022801"/>
    </source>
</evidence>
<evidence type="ECO:0000256" key="2">
    <source>
        <dbReference type="ARBA" id="ARBA00022723"/>
    </source>
</evidence>
<dbReference type="NCBIfam" id="TIGR00633">
    <property type="entry name" value="xth"/>
    <property type="match status" value="1"/>
</dbReference>
<dbReference type="InterPro" id="IPR037493">
    <property type="entry name" value="ExoIII-like"/>
</dbReference>
<dbReference type="NCBIfam" id="TIGR00195">
    <property type="entry name" value="exoDNase_III"/>
    <property type="match status" value="1"/>
</dbReference>
<keyword evidence="2" id="KW-0479">Metal-binding</keyword>
<organism evidence="6 7">
    <name type="scientific">Pacificimonas pallii</name>
    <dbReference type="NCBI Taxonomy" id="2827236"/>
    <lineage>
        <taxon>Bacteria</taxon>
        <taxon>Pseudomonadati</taxon>
        <taxon>Pseudomonadota</taxon>
        <taxon>Alphaproteobacteria</taxon>
        <taxon>Sphingomonadales</taxon>
        <taxon>Sphingosinicellaceae</taxon>
        <taxon>Pacificimonas</taxon>
    </lineage>
</organism>
<keyword evidence="4" id="KW-0460">Magnesium</keyword>
<dbReference type="PANTHER" id="PTHR43250">
    <property type="entry name" value="EXODEOXYRIBONUCLEASE III"/>
    <property type="match status" value="1"/>
</dbReference>
<dbReference type="EC" id="3.1.11.2" evidence="6"/>
<keyword evidence="7" id="KW-1185">Reference proteome</keyword>
<dbReference type="PANTHER" id="PTHR43250:SF1">
    <property type="entry name" value="EXODEOXYRIBONUCLEASE III"/>
    <property type="match status" value="1"/>
</dbReference>
<evidence type="ECO:0000256" key="4">
    <source>
        <dbReference type="ARBA" id="ARBA00022842"/>
    </source>
</evidence>
<reference evidence="6 7" key="1">
    <citation type="submission" date="2021-04" db="EMBL/GenBank/DDBJ databases">
        <authorList>
            <person name="Pira H."/>
            <person name="Risdian C."/>
            <person name="Wink J."/>
        </authorList>
    </citation>
    <scope>NUCLEOTIDE SEQUENCE [LARGE SCALE GENOMIC DNA]</scope>
    <source>
        <strain evidence="6 7">WHA3</strain>
    </source>
</reference>
<evidence type="ECO:0000313" key="6">
    <source>
        <dbReference type="EMBL" id="MBV7257644.1"/>
    </source>
</evidence>
<dbReference type="GO" id="GO:0008311">
    <property type="term" value="F:double-stranded DNA 3'-5' DNA exonuclease activity"/>
    <property type="evidence" value="ECO:0007669"/>
    <property type="project" value="UniProtKB-EC"/>
</dbReference>
<accession>A0ABS6SGU7</accession>
<keyword evidence="3 6" id="KW-0378">Hydrolase</keyword>
<evidence type="ECO:0000313" key="7">
    <source>
        <dbReference type="Proteomes" id="UP000722336"/>
    </source>
</evidence>
<dbReference type="EMBL" id="JAGSPA010000004">
    <property type="protein sequence ID" value="MBV7257644.1"/>
    <property type="molecule type" value="Genomic_DNA"/>
</dbReference>
<dbReference type="RefSeq" id="WP_218446482.1">
    <property type="nucleotide sequence ID" value="NZ_JAGSPA010000004.1"/>
</dbReference>
<gene>
    <name evidence="6" type="primary">xth</name>
    <name evidence="6" type="ORF">KCG44_12700</name>
</gene>
<protein>
    <submittedName>
        <fullName evidence="6">Exodeoxyribonuclease III</fullName>
        <ecNumber evidence="6">3.1.11.2</ecNumber>
    </submittedName>
</protein>